<dbReference type="EMBL" id="NFSB01000064">
    <property type="protein sequence ID" value="OUM36079.1"/>
    <property type="molecule type" value="Genomic_DNA"/>
</dbReference>
<accession>A0A1Y3LD55</accession>
<proteinExistence type="predicted"/>
<organism evidence="2 3">
    <name type="scientific">Pseudomonas putida</name>
    <name type="common">Arthrobacter siderocapsulatus</name>
    <dbReference type="NCBI Taxonomy" id="303"/>
    <lineage>
        <taxon>Bacteria</taxon>
        <taxon>Pseudomonadati</taxon>
        <taxon>Pseudomonadota</taxon>
        <taxon>Gammaproteobacteria</taxon>
        <taxon>Pseudomonadales</taxon>
        <taxon>Pseudomonadaceae</taxon>
        <taxon>Pseudomonas</taxon>
    </lineage>
</organism>
<protein>
    <submittedName>
        <fullName evidence="2">Uncharacterized protein</fullName>
    </submittedName>
</protein>
<comment type="caution">
    <text evidence="2">The sequence shown here is derived from an EMBL/GenBank/DDBJ whole genome shotgun (WGS) entry which is preliminary data.</text>
</comment>
<evidence type="ECO:0000313" key="3">
    <source>
        <dbReference type="Proteomes" id="UP000196082"/>
    </source>
</evidence>
<evidence type="ECO:0000313" key="2">
    <source>
        <dbReference type="EMBL" id="OUM36079.1"/>
    </source>
</evidence>
<sequence length="59" mass="7112">MPPWKPAWRLRDRPRISELTRSLWERACPRNRHRGGWHGLRPCSRRFDASTRPLPQGPR</sequence>
<reference evidence="2 3" key="1">
    <citation type="submission" date="2017-05" db="EMBL/GenBank/DDBJ databases">
        <title>Whole genome sequence of Pseudomonas putida isolate 1312 commercialized as a biostimulant.</title>
        <authorList>
            <person name="Crovadore J."/>
            <person name="Blanc P."/>
            <person name="Chablais R."/>
            <person name="Cochard B."/>
            <person name="Grizard D."/>
            <person name="Lefort F."/>
        </authorList>
    </citation>
    <scope>NUCLEOTIDE SEQUENCE [LARGE SCALE GENOMIC DNA]</scope>
    <source>
        <strain evidence="2 3">1312</strain>
    </source>
</reference>
<dbReference type="AlphaFoldDB" id="A0A1Y3LD55"/>
<name>A0A1Y3LD55_PSEPU</name>
<gene>
    <name evidence="2" type="ORF">B8W72_07395</name>
</gene>
<evidence type="ECO:0000256" key="1">
    <source>
        <dbReference type="SAM" id="MobiDB-lite"/>
    </source>
</evidence>
<dbReference type="Proteomes" id="UP000196082">
    <property type="component" value="Unassembled WGS sequence"/>
</dbReference>
<feature type="region of interest" description="Disordered" evidence="1">
    <location>
        <begin position="35"/>
        <end position="59"/>
    </location>
</feature>